<organism evidence="2 3">
    <name type="scientific">Zasmidium cellare ATCC 36951</name>
    <dbReference type="NCBI Taxonomy" id="1080233"/>
    <lineage>
        <taxon>Eukaryota</taxon>
        <taxon>Fungi</taxon>
        <taxon>Dikarya</taxon>
        <taxon>Ascomycota</taxon>
        <taxon>Pezizomycotina</taxon>
        <taxon>Dothideomycetes</taxon>
        <taxon>Dothideomycetidae</taxon>
        <taxon>Mycosphaerellales</taxon>
        <taxon>Mycosphaerellaceae</taxon>
        <taxon>Zasmidium</taxon>
    </lineage>
</organism>
<sequence length="212" mass="24552">MSAPPPTARLGFPLPAELLEEVLLQLPHIRDIARCKAVCRQFRDAIKTSPSFRFMPFFPFADDKRVMKTVFSKRNLFYGQPSPFVTCINPIFAMQVVNLRISYGELFGCWWTSSTDSPSYNPVTGIVRIRWQLARDASFGRPRITSKKILNMRIDHPRVRTWMDMCIRSVPKMSGEIKPETTIREFLEWSDVLDLDEKRASNLFVKEPIIHA</sequence>
<evidence type="ECO:0000259" key="1">
    <source>
        <dbReference type="SMART" id="SM00256"/>
    </source>
</evidence>
<dbReference type="Proteomes" id="UP000799537">
    <property type="component" value="Unassembled WGS sequence"/>
</dbReference>
<evidence type="ECO:0000313" key="3">
    <source>
        <dbReference type="Proteomes" id="UP000799537"/>
    </source>
</evidence>
<dbReference type="Pfam" id="PF12937">
    <property type="entry name" value="F-box-like"/>
    <property type="match status" value="1"/>
</dbReference>
<dbReference type="RefSeq" id="XP_033668347.1">
    <property type="nucleotide sequence ID" value="XM_033806263.1"/>
</dbReference>
<dbReference type="SUPFAM" id="SSF81383">
    <property type="entry name" value="F-box domain"/>
    <property type="match status" value="1"/>
</dbReference>
<accession>A0A6A6CML9</accession>
<dbReference type="EMBL" id="ML993593">
    <property type="protein sequence ID" value="KAF2167458.1"/>
    <property type="molecule type" value="Genomic_DNA"/>
</dbReference>
<dbReference type="SMART" id="SM00256">
    <property type="entry name" value="FBOX"/>
    <property type="match status" value="1"/>
</dbReference>
<keyword evidence="3" id="KW-1185">Reference proteome</keyword>
<protein>
    <recommendedName>
        <fullName evidence="1">F-box domain-containing protein</fullName>
    </recommendedName>
</protein>
<dbReference type="InterPro" id="IPR001810">
    <property type="entry name" value="F-box_dom"/>
</dbReference>
<feature type="domain" description="F-box" evidence="1">
    <location>
        <begin position="14"/>
        <end position="55"/>
    </location>
</feature>
<gene>
    <name evidence="2" type="ORF">M409DRAFT_22266</name>
</gene>
<proteinExistence type="predicted"/>
<dbReference type="Gene3D" id="1.20.1280.50">
    <property type="match status" value="1"/>
</dbReference>
<dbReference type="GeneID" id="54559535"/>
<name>A0A6A6CML9_ZASCE</name>
<evidence type="ECO:0000313" key="2">
    <source>
        <dbReference type="EMBL" id="KAF2167458.1"/>
    </source>
</evidence>
<dbReference type="InterPro" id="IPR036047">
    <property type="entry name" value="F-box-like_dom_sf"/>
</dbReference>
<reference evidence="2" key="1">
    <citation type="journal article" date="2020" name="Stud. Mycol.">
        <title>101 Dothideomycetes genomes: a test case for predicting lifestyles and emergence of pathogens.</title>
        <authorList>
            <person name="Haridas S."/>
            <person name="Albert R."/>
            <person name="Binder M."/>
            <person name="Bloem J."/>
            <person name="Labutti K."/>
            <person name="Salamov A."/>
            <person name="Andreopoulos B."/>
            <person name="Baker S."/>
            <person name="Barry K."/>
            <person name="Bills G."/>
            <person name="Bluhm B."/>
            <person name="Cannon C."/>
            <person name="Castanera R."/>
            <person name="Culley D."/>
            <person name="Daum C."/>
            <person name="Ezra D."/>
            <person name="Gonzalez J."/>
            <person name="Henrissat B."/>
            <person name="Kuo A."/>
            <person name="Liang C."/>
            <person name="Lipzen A."/>
            <person name="Lutzoni F."/>
            <person name="Magnuson J."/>
            <person name="Mondo S."/>
            <person name="Nolan M."/>
            <person name="Ohm R."/>
            <person name="Pangilinan J."/>
            <person name="Park H.-J."/>
            <person name="Ramirez L."/>
            <person name="Alfaro M."/>
            <person name="Sun H."/>
            <person name="Tritt A."/>
            <person name="Yoshinaga Y."/>
            <person name="Zwiers L.-H."/>
            <person name="Turgeon B."/>
            <person name="Goodwin S."/>
            <person name="Spatafora J."/>
            <person name="Crous P."/>
            <person name="Grigoriev I."/>
        </authorList>
    </citation>
    <scope>NUCLEOTIDE SEQUENCE</scope>
    <source>
        <strain evidence="2">ATCC 36951</strain>
    </source>
</reference>
<dbReference type="AlphaFoldDB" id="A0A6A6CML9"/>